<keyword evidence="10" id="KW-1185">Reference proteome</keyword>
<evidence type="ECO:0000313" key="10">
    <source>
        <dbReference type="Proteomes" id="UP000314982"/>
    </source>
</evidence>
<dbReference type="SUPFAM" id="SSF57535">
    <property type="entry name" value="Complement control module/SCR domain"/>
    <property type="match status" value="4"/>
</dbReference>
<feature type="disulfide bond" evidence="7">
    <location>
        <begin position="142"/>
        <end position="169"/>
    </location>
</feature>
<evidence type="ECO:0000256" key="5">
    <source>
        <dbReference type="ARBA" id="ARBA00023157"/>
    </source>
</evidence>
<proteinExistence type="predicted"/>
<feature type="domain" description="Sushi" evidence="8">
    <location>
        <begin position="55"/>
        <end position="112"/>
    </location>
</feature>
<dbReference type="Proteomes" id="UP000314982">
    <property type="component" value="Unassembled WGS sequence"/>
</dbReference>
<evidence type="ECO:0000259" key="8">
    <source>
        <dbReference type="PROSITE" id="PS50923"/>
    </source>
</evidence>
<keyword evidence="6" id="KW-0325">Glycoprotein</keyword>
<dbReference type="GO" id="GO:0016020">
    <property type="term" value="C:membrane"/>
    <property type="evidence" value="ECO:0007669"/>
    <property type="project" value="UniProtKB-SubCell"/>
</dbReference>
<organism evidence="9 10">
    <name type="scientific">Hucho hucho</name>
    <name type="common">huchen</name>
    <dbReference type="NCBI Taxonomy" id="62062"/>
    <lineage>
        <taxon>Eukaryota</taxon>
        <taxon>Metazoa</taxon>
        <taxon>Chordata</taxon>
        <taxon>Craniata</taxon>
        <taxon>Vertebrata</taxon>
        <taxon>Euteleostomi</taxon>
        <taxon>Actinopterygii</taxon>
        <taxon>Neopterygii</taxon>
        <taxon>Teleostei</taxon>
        <taxon>Protacanthopterygii</taxon>
        <taxon>Salmoniformes</taxon>
        <taxon>Salmonidae</taxon>
        <taxon>Salmoninae</taxon>
        <taxon>Hucho</taxon>
    </lineage>
</organism>
<feature type="domain" description="Sushi" evidence="8">
    <location>
        <begin position="1"/>
        <end position="51"/>
    </location>
</feature>
<dbReference type="SMART" id="SM00032">
    <property type="entry name" value="CCP"/>
    <property type="match status" value="4"/>
</dbReference>
<feature type="disulfide bond" evidence="7">
    <location>
        <begin position="83"/>
        <end position="110"/>
    </location>
</feature>
<feature type="disulfide bond" evidence="7">
    <location>
        <begin position="22"/>
        <end position="49"/>
    </location>
</feature>
<comment type="caution">
    <text evidence="7">Lacks conserved residue(s) required for the propagation of feature annotation.</text>
</comment>
<dbReference type="GeneTree" id="ENSGT00940000161110"/>
<evidence type="ECO:0000256" key="6">
    <source>
        <dbReference type="ARBA" id="ARBA00023180"/>
    </source>
</evidence>
<dbReference type="PANTHER" id="PTHR45656">
    <property type="entry name" value="PROTEIN CBR-CLEC-78"/>
    <property type="match status" value="1"/>
</dbReference>
<evidence type="ECO:0000256" key="4">
    <source>
        <dbReference type="ARBA" id="ARBA00023136"/>
    </source>
</evidence>
<sequence length="304" mass="32846">MPPYAQISGDRRTVGSVIRFSCIGQRTVIGNTTRMCQLDGQWSGSLPHCSGESSGLCGDPGIPVHGIRLGEDFSVGSVVGFSCEQGYVLRGSSERTCQPNSTWVGTQPECHVISCGNPGTPRNSQILSHDGLVFSRSITYTCRDGYYSNGLLTRHCTVNGTWTGNMPECTVIMCGDPGVPANGLRLGSDFTYNSTVSFRCAPGFTMDADRASTLVCTKDRTWNGTKPHCKGTDTHTQTDSQSYTVSACHTLTHLFTPSHRHALPRPPFGKSDQSINQSIKCIYKARLTSADVTKCCTESQPKTP</sequence>
<evidence type="ECO:0000256" key="2">
    <source>
        <dbReference type="ARBA" id="ARBA00022729"/>
    </source>
</evidence>
<name>A0A4W5MR69_9TELE</name>
<keyword evidence="7" id="KW-0768">Sushi</keyword>
<keyword evidence="2" id="KW-0732">Signal</keyword>
<dbReference type="Gene3D" id="2.10.70.10">
    <property type="entry name" value="Complement Module, domain 1"/>
    <property type="match status" value="4"/>
</dbReference>
<protein>
    <recommendedName>
        <fullName evidence="8">Sushi domain-containing protein</fullName>
    </recommendedName>
</protein>
<evidence type="ECO:0000256" key="3">
    <source>
        <dbReference type="ARBA" id="ARBA00022737"/>
    </source>
</evidence>
<keyword evidence="3" id="KW-0677">Repeat</keyword>
<dbReference type="Pfam" id="PF00084">
    <property type="entry name" value="Sushi"/>
    <property type="match status" value="4"/>
</dbReference>
<reference evidence="10" key="1">
    <citation type="submission" date="2018-06" db="EMBL/GenBank/DDBJ databases">
        <title>Genome assembly of Danube salmon.</title>
        <authorList>
            <person name="Macqueen D.J."/>
            <person name="Gundappa M.K."/>
        </authorList>
    </citation>
    <scope>NUCLEOTIDE SEQUENCE [LARGE SCALE GENOMIC DNA]</scope>
</reference>
<dbReference type="AlphaFoldDB" id="A0A4W5MR69"/>
<dbReference type="PROSITE" id="PS50923">
    <property type="entry name" value="SUSHI"/>
    <property type="match status" value="4"/>
</dbReference>
<dbReference type="FunFam" id="2.10.70.10:FF:000011">
    <property type="entry name" value="CUB and sushi domain-containing protein 3 isoform A"/>
    <property type="match status" value="2"/>
</dbReference>
<comment type="subcellular location">
    <subcellularLocation>
        <location evidence="1">Membrane</location>
    </subcellularLocation>
</comment>
<dbReference type="InterPro" id="IPR035976">
    <property type="entry name" value="Sushi/SCR/CCP_sf"/>
</dbReference>
<dbReference type="PANTHER" id="PTHR45656:SF4">
    <property type="entry name" value="PROTEIN CBR-CLEC-78"/>
    <property type="match status" value="1"/>
</dbReference>
<dbReference type="Ensembl" id="ENSHHUT00000043099.1">
    <property type="protein sequence ID" value="ENSHHUP00000041506.1"/>
    <property type="gene ID" value="ENSHHUG00000025632.1"/>
</dbReference>
<accession>A0A4W5MR69</accession>
<dbReference type="InterPro" id="IPR000436">
    <property type="entry name" value="Sushi_SCR_CCP_dom"/>
</dbReference>
<dbReference type="InterPro" id="IPR051277">
    <property type="entry name" value="SEZ6_CSMD_C4BPB_Regulators"/>
</dbReference>
<keyword evidence="4" id="KW-0472">Membrane</keyword>
<reference evidence="9" key="2">
    <citation type="submission" date="2025-08" db="UniProtKB">
        <authorList>
            <consortium name="Ensembl"/>
        </authorList>
    </citation>
    <scope>IDENTIFICATION</scope>
</reference>
<keyword evidence="5 7" id="KW-1015">Disulfide bond</keyword>
<evidence type="ECO:0000313" key="9">
    <source>
        <dbReference type="Ensembl" id="ENSHHUP00000041506.1"/>
    </source>
</evidence>
<evidence type="ECO:0000256" key="7">
    <source>
        <dbReference type="PROSITE-ProRule" id="PRU00302"/>
    </source>
</evidence>
<reference evidence="9" key="3">
    <citation type="submission" date="2025-09" db="UniProtKB">
        <authorList>
            <consortium name="Ensembl"/>
        </authorList>
    </citation>
    <scope>IDENTIFICATION</scope>
</reference>
<feature type="domain" description="Sushi" evidence="8">
    <location>
        <begin position="113"/>
        <end position="171"/>
    </location>
</feature>
<feature type="domain" description="Sushi" evidence="8">
    <location>
        <begin position="172"/>
        <end position="231"/>
    </location>
</feature>
<evidence type="ECO:0000256" key="1">
    <source>
        <dbReference type="ARBA" id="ARBA00004370"/>
    </source>
</evidence>
<dbReference type="CDD" id="cd00033">
    <property type="entry name" value="CCP"/>
    <property type="match status" value="4"/>
</dbReference>